<dbReference type="EMBL" id="JAGSYN010000087">
    <property type="protein sequence ID" value="KAG7664420.1"/>
    <property type="molecule type" value="Genomic_DNA"/>
</dbReference>
<evidence type="ECO:0000313" key="6">
    <source>
        <dbReference type="Proteomes" id="UP000694255"/>
    </source>
</evidence>
<evidence type="ECO:0000256" key="2">
    <source>
        <dbReference type="SAM" id="Coils"/>
    </source>
</evidence>
<dbReference type="AlphaFoldDB" id="A0A8J5QZI0"/>
<dbReference type="PROSITE" id="PS50158">
    <property type="entry name" value="ZF_CCHC"/>
    <property type="match status" value="1"/>
</dbReference>
<keyword evidence="1" id="KW-0479">Metal-binding</keyword>
<feature type="coiled-coil region" evidence="2">
    <location>
        <begin position="509"/>
        <end position="536"/>
    </location>
</feature>
<proteinExistence type="predicted"/>
<dbReference type="GO" id="GO:0003676">
    <property type="term" value="F:nucleic acid binding"/>
    <property type="evidence" value="ECO:0007669"/>
    <property type="project" value="InterPro"/>
</dbReference>
<dbReference type="RefSeq" id="XP_049264652.1">
    <property type="nucleotide sequence ID" value="XM_049405762.1"/>
</dbReference>
<evidence type="ECO:0000256" key="3">
    <source>
        <dbReference type="SAM" id="MobiDB-lite"/>
    </source>
</evidence>
<gene>
    <name evidence="5" type="ORF">J8A68_002052</name>
</gene>
<reference evidence="5 6" key="1">
    <citation type="journal article" date="2021" name="DNA Res.">
        <title>Genome analysis of Candida subhashii reveals its hybrid nature and dual mitochondrial genome conformations.</title>
        <authorList>
            <person name="Mixao V."/>
            <person name="Hegedusova E."/>
            <person name="Saus E."/>
            <person name="Pryszcz L.P."/>
            <person name="Cillingova A."/>
            <person name="Nosek J."/>
            <person name="Gabaldon T."/>
        </authorList>
    </citation>
    <scope>NUCLEOTIDE SEQUENCE [LARGE SCALE GENOMIC DNA]</scope>
    <source>
        <strain evidence="5 6">CBS 10753</strain>
    </source>
</reference>
<organism evidence="5 6">
    <name type="scientific">[Candida] subhashii</name>
    <dbReference type="NCBI Taxonomy" id="561895"/>
    <lineage>
        <taxon>Eukaryota</taxon>
        <taxon>Fungi</taxon>
        <taxon>Dikarya</taxon>
        <taxon>Ascomycota</taxon>
        <taxon>Saccharomycotina</taxon>
        <taxon>Pichiomycetes</taxon>
        <taxon>Debaryomycetaceae</taxon>
        <taxon>Spathaspora</taxon>
    </lineage>
</organism>
<feature type="region of interest" description="Disordered" evidence="3">
    <location>
        <begin position="138"/>
        <end position="175"/>
    </location>
</feature>
<keyword evidence="1" id="KW-0863">Zinc-finger</keyword>
<comment type="caution">
    <text evidence="5">The sequence shown here is derived from an EMBL/GenBank/DDBJ whole genome shotgun (WGS) entry which is preliminary data.</text>
</comment>
<dbReference type="OrthoDB" id="10693763at2759"/>
<dbReference type="SMART" id="SM00343">
    <property type="entry name" value="ZnF_C2HC"/>
    <property type="match status" value="2"/>
</dbReference>
<evidence type="ECO:0000259" key="4">
    <source>
        <dbReference type="PROSITE" id="PS50158"/>
    </source>
</evidence>
<feature type="region of interest" description="Disordered" evidence="3">
    <location>
        <begin position="103"/>
        <end position="123"/>
    </location>
</feature>
<feature type="non-terminal residue" evidence="5">
    <location>
        <position position="658"/>
    </location>
</feature>
<feature type="compositionally biased region" description="Polar residues" evidence="3">
    <location>
        <begin position="105"/>
        <end position="120"/>
    </location>
</feature>
<evidence type="ECO:0000313" key="5">
    <source>
        <dbReference type="EMBL" id="KAG7664420.1"/>
    </source>
</evidence>
<dbReference type="GO" id="GO:0008270">
    <property type="term" value="F:zinc ion binding"/>
    <property type="evidence" value="ECO:0007669"/>
    <property type="project" value="UniProtKB-KW"/>
</dbReference>
<feature type="domain" description="CCHC-type" evidence="4">
    <location>
        <begin position="46"/>
        <end position="60"/>
    </location>
</feature>
<keyword evidence="1" id="KW-0862">Zinc</keyword>
<feature type="compositionally biased region" description="Polar residues" evidence="3">
    <location>
        <begin position="162"/>
        <end position="174"/>
    </location>
</feature>
<sequence length="658" mass="75891">SDVAPPPTKAGLTFSGTSIRALSNLPHCSFCHSLTHVRKNCLLAGKCWHCGKHGHMRSQCASYKEAKLRAQAIKENEQSKNKSDTEEEDDFLPASAHNNARKFYKQQQTSESQAPSQGNNMPILPKNVIKAKRALVEYSKSSDPEPSSKRTHNEMEDDSTPEESNASSGSNKFNHSADTERFKASFDENESGNPTQEDSPFFVCTCEQCMGSFRADQMRGEVCETCSQVSHNLWLIQEIRILNDKDFKLLKKRLSNHKLELHMHNWNDLTCIVFKNIGQNKKISLLAPEHIINFTTLENRITSSVIHLRDSSREILLLSVYLHSGNYKNQLALLRKLSDQLSQFNNENPDIHFLIGGDFNNVLDQDLDVIRPDILIRPRLTAQEKDIMDYFEAFIAEHNLADVKTHLYPNTTEPTNNMNTKRRLDRFYLSNDLIWSLLDYRIPEDHTIGSTHFAIVMKMKICISPKLKIGDPRFCIPNKLLADDNVLQCLNQYRPRFLDNIFLSWEDNLDYLTAEIQQLKQLIHRLQRIRQAETQHVIPKTDEDQERLLKYRFRGPREVNIIENMERTDGTPVINTPEMLNVATSFYKELYQQYHVPLDPLSEFINTFPHKLTSSEKTSLEKPFTEDELYDHLVIISKSTSTGTDGISYYSLIRLWPR</sequence>
<name>A0A8J5QZI0_9ASCO</name>
<keyword evidence="6" id="KW-1185">Reference proteome</keyword>
<keyword evidence="2" id="KW-0175">Coiled coil</keyword>
<dbReference type="GeneID" id="73468853"/>
<dbReference type="InterPro" id="IPR001878">
    <property type="entry name" value="Znf_CCHC"/>
</dbReference>
<feature type="compositionally biased region" description="Basic and acidic residues" evidence="3">
    <location>
        <begin position="140"/>
        <end position="154"/>
    </location>
</feature>
<evidence type="ECO:0000256" key="1">
    <source>
        <dbReference type="PROSITE-ProRule" id="PRU00047"/>
    </source>
</evidence>
<dbReference type="Proteomes" id="UP000694255">
    <property type="component" value="Unassembled WGS sequence"/>
</dbReference>
<accession>A0A8J5QZI0</accession>
<feature type="non-terminal residue" evidence="5">
    <location>
        <position position="1"/>
    </location>
</feature>
<protein>
    <recommendedName>
        <fullName evidence="4">CCHC-type domain-containing protein</fullName>
    </recommendedName>
</protein>